<dbReference type="OrthoDB" id="6287122at2"/>
<dbReference type="PANTHER" id="PTHR33121:SF71">
    <property type="entry name" value="OXYGEN SENSOR PROTEIN DOSP"/>
    <property type="match status" value="1"/>
</dbReference>
<dbReference type="PANTHER" id="PTHR33121">
    <property type="entry name" value="CYCLIC DI-GMP PHOSPHODIESTERASE PDEF"/>
    <property type="match status" value="1"/>
</dbReference>
<dbReference type="Pfam" id="PF00563">
    <property type="entry name" value="EAL"/>
    <property type="match status" value="1"/>
</dbReference>
<dbReference type="GO" id="GO:0071111">
    <property type="term" value="F:cyclic-guanylate-specific phosphodiesterase activity"/>
    <property type="evidence" value="ECO:0007669"/>
    <property type="project" value="InterPro"/>
</dbReference>
<sequence>MELKSQITGVILLDSDAINRITTDKCVQYLWAGQVEVCETIKEAQSKLAEPNHAFNLFILSLSDFEDVDLASWLLGIGFKGQLVLMLNDGENAPNFVPCNLLATLKKPVTLHDFNDIFSVNKNQYTQQLVDQKFIFALLNRRDALSIEFQPQYIAKTDTLWGFECLVRFQHKGIRLDTLTVIKAIENFSMMEVFSNVFFKRLAELLPAFKDYRLSINLSLYNIEKYSLFDLMFDFVKNSCMDAYKFTLEFSNEAYFSSSVKAIELLCKFKTHGFQLAIDGYRGDLKSLKGLPLLIDEVKFSALGSSSNAINLSPNNQILIKPLSQNLGTRIVFSGVESYQQVVQAQKIAPASIIQGYYLAPPVSMNDAVLLQEK</sequence>
<dbReference type="InterPro" id="IPR035919">
    <property type="entry name" value="EAL_sf"/>
</dbReference>
<dbReference type="RefSeq" id="WP_091989066.1">
    <property type="nucleotide sequence ID" value="NZ_FOLO01000046.1"/>
</dbReference>
<organism evidence="2 3">
    <name type="scientific">Pseudoalteromonas denitrificans DSM 6059</name>
    <dbReference type="NCBI Taxonomy" id="1123010"/>
    <lineage>
        <taxon>Bacteria</taxon>
        <taxon>Pseudomonadati</taxon>
        <taxon>Pseudomonadota</taxon>
        <taxon>Gammaproteobacteria</taxon>
        <taxon>Alteromonadales</taxon>
        <taxon>Pseudoalteromonadaceae</taxon>
        <taxon>Pseudoalteromonas</taxon>
    </lineage>
</organism>
<protein>
    <submittedName>
        <fullName evidence="2">EAL domain, c-di-GMP-specific phosphodiesterase class I (Or its enzymatically inactive variant)</fullName>
    </submittedName>
</protein>
<dbReference type="SUPFAM" id="SSF141868">
    <property type="entry name" value="EAL domain-like"/>
    <property type="match status" value="1"/>
</dbReference>
<dbReference type="Proteomes" id="UP000198862">
    <property type="component" value="Unassembled WGS sequence"/>
</dbReference>
<reference evidence="2 3" key="1">
    <citation type="submission" date="2016-10" db="EMBL/GenBank/DDBJ databases">
        <authorList>
            <person name="de Groot N.N."/>
        </authorList>
    </citation>
    <scope>NUCLEOTIDE SEQUENCE [LARGE SCALE GENOMIC DNA]</scope>
    <source>
        <strain evidence="2 3">DSM 6059</strain>
    </source>
</reference>
<dbReference type="AlphaFoldDB" id="A0A1I1RC10"/>
<evidence type="ECO:0000259" key="1">
    <source>
        <dbReference type="PROSITE" id="PS50883"/>
    </source>
</evidence>
<dbReference type="Gene3D" id="3.20.20.450">
    <property type="entry name" value="EAL domain"/>
    <property type="match status" value="1"/>
</dbReference>
<gene>
    <name evidence="2" type="ORF">SAMN02745724_04101</name>
</gene>
<feature type="domain" description="EAL" evidence="1">
    <location>
        <begin position="127"/>
        <end position="374"/>
    </location>
</feature>
<accession>A0A1I1RC10</accession>
<dbReference type="STRING" id="1123010.SAMN02745724_04101"/>
<evidence type="ECO:0000313" key="2">
    <source>
        <dbReference type="EMBL" id="SFD29073.1"/>
    </source>
</evidence>
<dbReference type="EMBL" id="FOLO01000046">
    <property type="protein sequence ID" value="SFD29073.1"/>
    <property type="molecule type" value="Genomic_DNA"/>
</dbReference>
<proteinExistence type="predicted"/>
<dbReference type="SMART" id="SM00052">
    <property type="entry name" value="EAL"/>
    <property type="match status" value="1"/>
</dbReference>
<dbReference type="CDD" id="cd01948">
    <property type="entry name" value="EAL"/>
    <property type="match status" value="1"/>
</dbReference>
<dbReference type="InterPro" id="IPR001633">
    <property type="entry name" value="EAL_dom"/>
</dbReference>
<evidence type="ECO:0000313" key="3">
    <source>
        <dbReference type="Proteomes" id="UP000198862"/>
    </source>
</evidence>
<name>A0A1I1RC10_9GAMM</name>
<dbReference type="PROSITE" id="PS50883">
    <property type="entry name" value="EAL"/>
    <property type="match status" value="1"/>
</dbReference>
<dbReference type="InterPro" id="IPR050706">
    <property type="entry name" value="Cyclic-di-GMP_PDE-like"/>
</dbReference>
<keyword evidence="3" id="KW-1185">Reference proteome</keyword>